<proteinExistence type="predicted"/>
<dbReference type="Proteomes" id="UP000594263">
    <property type="component" value="Unplaced"/>
</dbReference>
<accession>A0A7N0V874</accession>
<dbReference type="EnsemblPlants" id="Kaladp0348s0003.1.v1.1">
    <property type="protein sequence ID" value="Kaladp0348s0003.1.v1.1"/>
    <property type="gene ID" value="Kaladp0348s0003.v1.1"/>
</dbReference>
<evidence type="ECO:0000313" key="2">
    <source>
        <dbReference type="Proteomes" id="UP000594263"/>
    </source>
</evidence>
<keyword evidence="2" id="KW-1185">Reference proteome</keyword>
<evidence type="ECO:0000313" key="1">
    <source>
        <dbReference type="EnsemblPlants" id="Kaladp0348s0003.1.v1.1"/>
    </source>
</evidence>
<organism evidence="1 2">
    <name type="scientific">Kalanchoe fedtschenkoi</name>
    <name type="common">Lavender scallops</name>
    <name type="synonym">South American air plant</name>
    <dbReference type="NCBI Taxonomy" id="63787"/>
    <lineage>
        <taxon>Eukaryota</taxon>
        <taxon>Viridiplantae</taxon>
        <taxon>Streptophyta</taxon>
        <taxon>Embryophyta</taxon>
        <taxon>Tracheophyta</taxon>
        <taxon>Spermatophyta</taxon>
        <taxon>Magnoliopsida</taxon>
        <taxon>eudicotyledons</taxon>
        <taxon>Gunneridae</taxon>
        <taxon>Pentapetalae</taxon>
        <taxon>Saxifragales</taxon>
        <taxon>Crassulaceae</taxon>
        <taxon>Kalanchoe</taxon>
    </lineage>
</organism>
<name>A0A7N0V874_KALFE</name>
<dbReference type="AlphaFoldDB" id="A0A7N0V874"/>
<sequence>MWLTVSTLKRSLGHIQLHTVRIHMELKIFSKFHLSRSSRSDQYGSVTFSSASAPIGPNHHLVKDGSLGDESKATSHQQEVERMAQARIKCNSNNFLGLAMHFRKDCKHTQLFHQLIGQIYWAGRFHITIKMATFMISLLILQLGQTLHPYIPILIQLYHRGVELSASIPVNHSWAPHLAPGVLVVYSLRLQILGRRYSVVQVSPRVYYRIAYIQ</sequence>
<dbReference type="Gramene" id="Kaladp0348s0003.1.v1.1">
    <property type="protein sequence ID" value="Kaladp0348s0003.1.v1.1"/>
    <property type="gene ID" value="Kaladp0348s0003.v1.1"/>
</dbReference>
<reference evidence="1" key="1">
    <citation type="submission" date="2021-01" db="UniProtKB">
        <authorList>
            <consortium name="EnsemblPlants"/>
        </authorList>
    </citation>
    <scope>IDENTIFICATION</scope>
</reference>
<protein>
    <submittedName>
        <fullName evidence="1">Uncharacterized protein</fullName>
    </submittedName>
</protein>